<dbReference type="Proteomes" id="UP000177925">
    <property type="component" value="Unassembled WGS sequence"/>
</dbReference>
<name>A0A1F6THN2_9PROT</name>
<reference evidence="1 2" key="1">
    <citation type="journal article" date="2016" name="Nat. Commun.">
        <title>Thousands of microbial genomes shed light on interconnected biogeochemical processes in an aquifer system.</title>
        <authorList>
            <person name="Anantharaman K."/>
            <person name="Brown C.T."/>
            <person name="Hug L.A."/>
            <person name="Sharon I."/>
            <person name="Castelle C.J."/>
            <person name="Probst A.J."/>
            <person name="Thomas B.C."/>
            <person name="Singh A."/>
            <person name="Wilkins M.J."/>
            <person name="Karaoz U."/>
            <person name="Brodie E.L."/>
            <person name="Williams K.H."/>
            <person name="Hubbard S.S."/>
            <person name="Banfield J.F."/>
        </authorList>
    </citation>
    <scope>NUCLEOTIDE SEQUENCE [LARGE SCALE GENOMIC DNA]</scope>
</reference>
<organism evidence="1 2">
    <name type="scientific">Candidatus Muproteobacteria bacterium RBG_16_64_11</name>
    <dbReference type="NCBI Taxonomy" id="1817758"/>
    <lineage>
        <taxon>Bacteria</taxon>
        <taxon>Pseudomonadati</taxon>
        <taxon>Pseudomonadota</taxon>
        <taxon>Candidatus Muproteobacteria</taxon>
    </lineage>
</organism>
<proteinExistence type="predicted"/>
<dbReference type="EMBL" id="MFSS01000017">
    <property type="protein sequence ID" value="OGI44624.1"/>
    <property type="molecule type" value="Genomic_DNA"/>
</dbReference>
<gene>
    <name evidence="1" type="ORF">A2150_07390</name>
</gene>
<protein>
    <submittedName>
        <fullName evidence="1">Uncharacterized protein</fullName>
    </submittedName>
</protein>
<comment type="caution">
    <text evidence="1">The sequence shown here is derived from an EMBL/GenBank/DDBJ whole genome shotgun (WGS) entry which is preliminary data.</text>
</comment>
<evidence type="ECO:0000313" key="1">
    <source>
        <dbReference type="EMBL" id="OGI44624.1"/>
    </source>
</evidence>
<evidence type="ECO:0000313" key="2">
    <source>
        <dbReference type="Proteomes" id="UP000177925"/>
    </source>
</evidence>
<accession>A0A1F6THN2</accession>
<dbReference type="AlphaFoldDB" id="A0A1F6THN2"/>
<sequence>MNADNPDDFLDLVDQAIFETDDLIACAQYEADSDEDFAGMLPVYRQLRAELEKLHAAVRAGSHAFGAGADLPFLALVRRYRGRVPTSGLLEAINEIQRKGF</sequence>
<dbReference type="STRING" id="1817758.A2150_07390"/>